<proteinExistence type="predicted"/>
<keyword evidence="7" id="KW-1185">Reference proteome</keyword>
<sequence>MFDQPAVSLSTHHRASGPHLLAEVVATTGRLLLIYALDRSGQASRVPAAVAAYIGAGYWFTSSTSFANPAITLGRTLSDTFAGIAPASAPAFVVAQTVGVAAGYGLIHLLYPAPAPAGNALLGQHPEPAAAPSTAEGTGPDPARIPWAGRETRADMARPDKRTDGPQSAAAAARATVWSSSAVPPLTPTAPTTRPSRVSGTPPTGLAARPRPLTSPNRSSSAAWPRPAPPR</sequence>
<keyword evidence="4" id="KW-0472">Membrane</keyword>
<evidence type="ECO:0000313" key="6">
    <source>
        <dbReference type="EMBL" id="ONH30373.1"/>
    </source>
</evidence>
<comment type="subcellular location">
    <subcellularLocation>
        <location evidence="1">Membrane</location>
        <topology evidence="1">Multi-pass membrane protein</topology>
    </subcellularLocation>
</comment>
<dbReference type="STRING" id="1834516.BL253_14760"/>
<feature type="compositionally biased region" description="Low complexity" evidence="5">
    <location>
        <begin position="215"/>
        <end position="225"/>
    </location>
</feature>
<evidence type="ECO:0000256" key="5">
    <source>
        <dbReference type="SAM" id="MobiDB-lite"/>
    </source>
</evidence>
<keyword evidence="3" id="KW-1133">Transmembrane helix</keyword>
<dbReference type="InterPro" id="IPR023271">
    <property type="entry name" value="Aquaporin-like"/>
</dbReference>
<feature type="compositionally biased region" description="Basic and acidic residues" evidence="5">
    <location>
        <begin position="150"/>
        <end position="164"/>
    </location>
</feature>
<gene>
    <name evidence="6" type="ORF">BL253_14760</name>
</gene>
<dbReference type="Gene3D" id="1.20.1080.10">
    <property type="entry name" value="Glycerol uptake facilitator protein"/>
    <property type="match status" value="1"/>
</dbReference>
<evidence type="ECO:0000313" key="7">
    <source>
        <dbReference type="Proteomes" id="UP000188929"/>
    </source>
</evidence>
<protein>
    <recommendedName>
        <fullName evidence="8">Major intrinsic protein</fullName>
    </recommendedName>
</protein>
<feature type="region of interest" description="Disordered" evidence="5">
    <location>
        <begin position="122"/>
        <end position="231"/>
    </location>
</feature>
<evidence type="ECO:0000256" key="2">
    <source>
        <dbReference type="ARBA" id="ARBA00022692"/>
    </source>
</evidence>
<keyword evidence="2" id="KW-0812">Transmembrane</keyword>
<comment type="caution">
    <text evidence="6">The sequence shown here is derived from an EMBL/GenBank/DDBJ whole genome shotgun (WGS) entry which is preliminary data.</text>
</comment>
<organism evidence="6 7">
    <name type="scientific">Pseudofrankia asymbiotica</name>
    <dbReference type="NCBI Taxonomy" id="1834516"/>
    <lineage>
        <taxon>Bacteria</taxon>
        <taxon>Bacillati</taxon>
        <taxon>Actinomycetota</taxon>
        <taxon>Actinomycetes</taxon>
        <taxon>Frankiales</taxon>
        <taxon>Frankiaceae</taxon>
        <taxon>Pseudofrankia</taxon>
    </lineage>
</organism>
<dbReference type="GO" id="GO:0016020">
    <property type="term" value="C:membrane"/>
    <property type="evidence" value="ECO:0007669"/>
    <property type="project" value="UniProtKB-SubCell"/>
</dbReference>
<feature type="compositionally biased region" description="Low complexity" evidence="5">
    <location>
        <begin position="168"/>
        <end position="199"/>
    </location>
</feature>
<name>A0A1V2IAZ3_9ACTN</name>
<dbReference type="Proteomes" id="UP000188929">
    <property type="component" value="Unassembled WGS sequence"/>
</dbReference>
<dbReference type="SUPFAM" id="SSF81338">
    <property type="entry name" value="Aquaporin-like"/>
    <property type="match status" value="1"/>
</dbReference>
<evidence type="ECO:0000256" key="3">
    <source>
        <dbReference type="ARBA" id="ARBA00022989"/>
    </source>
</evidence>
<dbReference type="AlphaFoldDB" id="A0A1V2IAZ3"/>
<evidence type="ECO:0008006" key="8">
    <source>
        <dbReference type="Google" id="ProtNLM"/>
    </source>
</evidence>
<evidence type="ECO:0000256" key="4">
    <source>
        <dbReference type="ARBA" id="ARBA00023136"/>
    </source>
</evidence>
<evidence type="ECO:0000256" key="1">
    <source>
        <dbReference type="ARBA" id="ARBA00004141"/>
    </source>
</evidence>
<reference evidence="7" key="1">
    <citation type="submission" date="2016-10" db="EMBL/GenBank/DDBJ databases">
        <title>Frankia sp. NRRL B-16386 Genome sequencing.</title>
        <authorList>
            <person name="Ghodhbane-Gtari F."/>
            <person name="Swanson E."/>
            <person name="Gueddou A."/>
            <person name="Hezbri K."/>
            <person name="Ktari K."/>
            <person name="Nouioui I."/>
            <person name="Morris K."/>
            <person name="Simpson S."/>
            <person name="Abebe-Akele F."/>
            <person name="Thomas K."/>
            <person name="Gtari M."/>
            <person name="Tisa L.S."/>
        </authorList>
    </citation>
    <scope>NUCLEOTIDE SEQUENCE [LARGE SCALE GENOMIC DNA]</scope>
    <source>
        <strain evidence="7">NRRL B-16386</strain>
    </source>
</reference>
<dbReference type="EMBL" id="MOMC01000027">
    <property type="protein sequence ID" value="ONH30373.1"/>
    <property type="molecule type" value="Genomic_DNA"/>
</dbReference>
<accession>A0A1V2IAZ3</accession>